<sequence length="414" mass="43838">MTRRYRSRRYLSTLAVATALTTASTAPATAGPAGTTALGDRSWRPDLSIVDQDDSGVISTGQGEGRGHTVSLARTAPSAASTRNALRTGFLTLAPHRLDTPADTIAATATTSIPNGTEVAVDVRGALGDDRWTEWVEARPGVPAVLPAAVDTVQVRLALTSTGPQTPEVGDLTLTPSTTRSSPAEAAELTYRVYATREGLVGGTTANGHVITDRDHFAALPSRRGLSANDDGTYTVRVCAANGRCEWAPVWDVGPWNTKDDYWNPADTREMWQDLPQGKPQAQAAREDGYNGGKDQFGREVANPAGVDLADGTFWDGLGLTENAWVTVTYLWTGAGPEGVVRTEKDPLNVRSGATSSAAQVGLAAKHARVRVECQLVGEPVSGTQGTSDIWYRIATDMYVAKAYVSEVPDAPVC</sequence>
<evidence type="ECO:0000313" key="2">
    <source>
        <dbReference type="EMBL" id="MBB5954753.1"/>
    </source>
</evidence>
<reference evidence="2 3" key="1">
    <citation type="submission" date="2020-08" db="EMBL/GenBank/DDBJ databases">
        <title>Genomic Encyclopedia of Type Strains, Phase III (KMG-III): the genomes of soil and plant-associated and newly described type strains.</title>
        <authorList>
            <person name="Whitman W."/>
        </authorList>
    </citation>
    <scope>NUCLEOTIDE SEQUENCE [LARGE SCALE GENOMIC DNA]</scope>
    <source>
        <strain evidence="2 3">CECT 8640</strain>
    </source>
</reference>
<dbReference type="RefSeq" id="WP_184689232.1">
    <property type="nucleotide sequence ID" value="NZ_JACHJN010000002.1"/>
</dbReference>
<gene>
    <name evidence="2" type="ORF">FHS29_001323</name>
</gene>
<keyword evidence="1" id="KW-0732">Signal</keyword>
<evidence type="ECO:0000256" key="1">
    <source>
        <dbReference type="SAM" id="SignalP"/>
    </source>
</evidence>
<accession>A0A841CCS4</accession>
<evidence type="ECO:0000313" key="3">
    <source>
        <dbReference type="Proteomes" id="UP000547510"/>
    </source>
</evidence>
<dbReference type="EMBL" id="JACHJN010000002">
    <property type="protein sequence ID" value="MBB5954753.1"/>
    <property type="molecule type" value="Genomic_DNA"/>
</dbReference>
<feature type="signal peptide" evidence="1">
    <location>
        <begin position="1"/>
        <end position="28"/>
    </location>
</feature>
<name>A0A841CCS4_9PSEU</name>
<dbReference type="Proteomes" id="UP000547510">
    <property type="component" value="Unassembled WGS sequence"/>
</dbReference>
<organism evidence="2 3">
    <name type="scientific">Saccharothrix tamanrassetensis</name>
    <dbReference type="NCBI Taxonomy" id="1051531"/>
    <lineage>
        <taxon>Bacteria</taxon>
        <taxon>Bacillati</taxon>
        <taxon>Actinomycetota</taxon>
        <taxon>Actinomycetes</taxon>
        <taxon>Pseudonocardiales</taxon>
        <taxon>Pseudonocardiaceae</taxon>
        <taxon>Saccharothrix</taxon>
    </lineage>
</organism>
<feature type="chain" id="PRO_5032898756" description="Secreted protein" evidence="1">
    <location>
        <begin position="29"/>
        <end position="414"/>
    </location>
</feature>
<protein>
    <recommendedName>
        <fullName evidence="4">Secreted protein</fullName>
    </recommendedName>
</protein>
<evidence type="ECO:0008006" key="4">
    <source>
        <dbReference type="Google" id="ProtNLM"/>
    </source>
</evidence>
<proteinExistence type="predicted"/>
<dbReference type="AlphaFoldDB" id="A0A841CCS4"/>
<keyword evidence="3" id="KW-1185">Reference proteome</keyword>
<comment type="caution">
    <text evidence="2">The sequence shown here is derived from an EMBL/GenBank/DDBJ whole genome shotgun (WGS) entry which is preliminary data.</text>
</comment>
<dbReference type="Gene3D" id="2.30.30.40">
    <property type="entry name" value="SH3 Domains"/>
    <property type="match status" value="1"/>
</dbReference>